<evidence type="ECO:0000313" key="2">
    <source>
        <dbReference type="EMBL" id="OTF75222.1"/>
    </source>
</evidence>
<accession>A0A1Y3B320</accession>
<evidence type="ECO:0000256" key="1">
    <source>
        <dbReference type="SAM" id="Phobius"/>
    </source>
</evidence>
<sequence>MLIPCCQIRLNVVRRILPLSMVFVAMISFNNVSLQFVGVAFYFVVRSLTPVFNVSTRNKPWEHYQRWE</sequence>
<feature type="transmembrane region" description="Helical" evidence="1">
    <location>
        <begin position="21"/>
        <end position="45"/>
    </location>
</feature>
<dbReference type="OrthoDB" id="5547497at2759"/>
<protein>
    <submittedName>
        <fullName evidence="2">Uncharacterized protein</fullName>
    </submittedName>
</protein>
<keyword evidence="1" id="KW-0472">Membrane</keyword>
<gene>
    <name evidence="2" type="ORF">BLA29_014331</name>
</gene>
<dbReference type="EMBL" id="MUJZ01042991">
    <property type="protein sequence ID" value="OTF75222.1"/>
    <property type="molecule type" value="Genomic_DNA"/>
</dbReference>
<dbReference type="AlphaFoldDB" id="A0A1Y3B320"/>
<evidence type="ECO:0000313" key="3">
    <source>
        <dbReference type="Proteomes" id="UP000194236"/>
    </source>
</evidence>
<keyword evidence="1" id="KW-0812">Transmembrane</keyword>
<reference evidence="2 3" key="1">
    <citation type="submission" date="2017-03" db="EMBL/GenBank/DDBJ databases">
        <title>Genome Survey of Euroglyphus maynei.</title>
        <authorList>
            <person name="Arlian L.G."/>
            <person name="Morgan M.S."/>
            <person name="Rider S.D."/>
        </authorList>
    </citation>
    <scope>NUCLEOTIDE SEQUENCE [LARGE SCALE GENOMIC DNA]</scope>
    <source>
        <strain evidence="2">Arlian Lab</strain>
        <tissue evidence="2">Whole body</tissue>
    </source>
</reference>
<proteinExistence type="predicted"/>
<comment type="caution">
    <text evidence="2">The sequence shown here is derived from an EMBL/GenBank/DDBJ whole genome shotgun (WGS) entry which is preliminary data.</text>
</comment>
<dbReference type="Proteomes" id="UP000194236">
    <property type="component" value="Unassembled WGS sequence"/>
</dbReference>
<keyword evidence="1" id="KW-1133">Transmembrane helix</keyword>
<keyword evidence="3" id="KW-1185">Reference proteome</keyword>
<name>A0A1Y3B320_EURMA</name>
<organism evidence="2 3">
    <name type="scientific">Euroglyphus maynei</name>
    <name type="common">Mayne's house dust mite</name>
    <dbReference type="NCBI Taxonomy" id="6958"/>
    <lineage>
        <taxon>Eukaryota</taxon>
        <taxon>Metazoa</taxon>
        <taxon>Ecdysozoa</taxon>
        <taxon>Arthropoda</taxon>
        <taxon>Chelicerata</taxon>
        <taxon>Arachnida</taxon>
        <taxon>Acari</taxon>
        <taxon>Acariformes</taxon>
        <taxon>Sarcoptiformes</taxon>
        <taxon>Astigmata</taxon>
        <taxon>Psoroptidia</taxon>
        <taxon>Analgoidea</taxon>
        <taxon>Pyroglyphidae</taxon>
        <taxon>Pyroglyphinae</taxon>
        <taxon>Euroglyphus</taxon>
    </lineage>
</organism>